<name>A0ABR6ZXQ1_9BURK</name>
<dbReference type="RefSeq" id="WP_186950393.1">
    <property type="nucleotide sequence ID" value="NZ_JACOGF010000018.1"/>
</dbReference>
<dbReference type="PROSITE" id="PS51007">
    <property type="entry name" value="CYTC"/>
    <property type="match status" value="1"/>
</dbReference>
<proteinExistence type="predicted"/>
<dbReference type="InterPro" id="IPR009056">
    <property type="entry name" value="Cyt_c-like_dom"/>
</dbReference>
<keyword evidence="4" id="KW-0249">Electron transport</keyword>
<gene>
    <name evidence="9" type="ORF">H8L32_24545</name>
</gene>
<reference evidence="9 10" key="1">
    <citation type="submission" date="2020-08" db="EMBL/GenBank/DDBJ databases">
        <title>Novel species isolated from subtropical streams in China.</title>
        <authorList>
            <person name="Lu H."/>
        </authorList>
    </citation>
    <scope>NUCLEOTIDE SEQUENCE [LARGE SCALE GENOMIC DNA]</scope>
    <source>
        <strain evidence="9 10">CY18W</strain>
    </source>
</reference>
<evidence type="ECO:0000256" key="6">
    <source>
        <dbReference type="PROSITE-ProRule" id="PRU00433"/>
    </source>
</evidence>
<dbReference type="Pfam" id="PF00034">
    <property type="entry name" value="Cytochrom_C"/>
    <property type="match status" value="1"/>
</dbReference>
<keyword evidence="10" id="KW-1185">Reference proteome</keyword>
<evidence type="ECO:0000259" key="8">
    <source>
        <dbReference type="PROSITE" id="PS51007"/>
    </source>
</evidence>
<keyword evidence="3 6" id="KW-0479">Metal-binding</keyword>
<sequence length="127" mass="13704">MNSRTYLLMLAVSFTGMQEARAAQAAGDAAVGQVLYQAKCAACHAMQFNGVGPAHLGVVGRKAGSVDGYIYSVALSKSDLVWNEKLLDAWLRNPEKLVPGQKMGISIPSARERAHLIAYLKTLKVDR</sequence>
<evidence type="ECO:0000256" key="5">
    <source>
        <dbReference type="ARBA" id="ARBA00023004"/>
    </source>
</evidence>
<accession>A0ABR6ZXQ1</accession>
<evidence type="ECO:0000256" key="4">
    <source>
        <dbReference type="ARBA" id="ARBA00022982"/>
    </source>
</evidence>
<dbReference type="PRINTS" id="PR00604">
    <property type="entry name" value="CYTCHRMECIAB"/>
</dbReference>
<evidence type="ECO:0000256" key="3">
    <source>
        <dbReference type="ARBA" id="ARBA00022723"/>
    </source>
</evidence>
<evidence type="ECO:0000313" key="9">
    <source>
        <dbReference type="EMBL" id="MBC3920657.1"/>
    </source>
</evidence>
<evidence type="ECO:0000256" key="1">
    <source>
        <dbReference type="ARBA" id="ARBA00022448"/>
    </source>
</evidence>
<dbReference type="SUPFAM" id="SSF46626">
    <property type="entry name" value="Cytochrome c"/>
    <property type="match status" value="1"/>
</dbReference>
<protein>
    <submittedName>
        <fullName evidence="9">C-type cytochrome</fullName>
    </submittedName>
</protein>
<organism evidence="9 10">
    <name type="scientific">Undibacterium hunanense</name>
    <dbReference type="NCBI Taxonomy" id="2762292"/>
    <lineage>
        <taxon>Bacteria</taxon>
        <taxon>Pseudomonadati</taxon>
        <taxon>Pseudomonadota</taxon>
        <taxon>Betaproteobacteria</taxon>
        <taxon>Burkholderiales</taxon>
        <taxon>Oxalobacteraceae</taxon>
        <taxon>Undibacterium</taxon>
    </lineage>
</organism>
<feature type="chain" id="PRO_5045714611" evidence="7">
    <location>
        <begin position="23"/>
        <end position="127"/>
    </location>
</feature>
<feature type="domain" description="Cytochrome c" evidence="8">
    <location>
        <begin position="27"/>
        <end position="124"/>
    </location>
</feature>
<comment type="caution">
    <text evidence="9">The sequence shown here is derived from an EMBL/GenBank/DDBJ whole genome shotgun (WGS) entry which is preliminary data.</text>
</comment>
<dbReference type="InterPro" id="IPR002327">
    <property type="entry name" value="Cyt_c_1A/1B"/>
</dbReference>
<evidence type="ECO:0000256" key="2">
    <source>
        <dbReference type="ARBA" id="ARBA00022617"/>
    </source>
</evidence>
<dbReference type="InterPro" id="IPR036909">
    <property type="entry name" value="Cyt_c-like_dom_sf"/>
</dbReference>
<dbReference type="Gene3D" id="1.10.760.10">
    <property type="entry name" value="Cytochrome c-like domain"/>
    <property type="match status" value="1"/>
</dbReference>
<keyword evidence="1" id="KW-0813">Transport</keyword>
<evidence type="ECO:0000256" key="7">
    <source>
        <dbReference type="SAM" id="SignalP"/>
    </source>
</evidence>
<dbReference type="EMBL" id="JACOGF010000018">
    <property type="protein sequence ID" value="MBC3920657.1"/>
    <property type="molecule type" value="Genomic_DNA"/>
</dbReference>
<keyword evidence="7" id="KW-0732">Signal</keyword>
<dbReference type="PANTHER" id="PTHR11961">
    <property type="entry name" value="CYTOCHROME C"/>
    <property type="match status" value="1"/>
</dbReference>
<dbReference type="Proteomes" id="UP000650424">
    <property type="component" value="Unassembled WGS sequence"/>
</dbReference>
<keyword evidence="2 6" id="KW-0349">Heme</keyword>
<keyword evidence="5 6" id="KW-0408">Iron</keyword>
<feature type="signal peptide" evidence="7">
    <location>
        <begin position="1"/>
        <end position="22"/>
    </location>
</feature>
<evidence type="ECO:0000313" key="10">
    <source>
        <dbReference type="Proteomes" id="UP000650424"/>
    </source>
</evidence>